<name>A0ABS8XSE2_9BURK</name>
<dbReference type="RefSeq" id="WP_233372670.1">
    <property type="nucleotide sequence ID" value="NZ_JAJTWU010000005.1"/>
</dbReference>
<gene>
    <name evidence="1" type="ORF">LXT13_14630</name>
</gene>
<protein>
    <recommendedName>
        <fullName evidence="3">Hemerythrin-like domain-containing protein</fullName>
    </recommendedName>
</protein>
<evidence type="ECO:0008006" key="3">
    <source>
        <dbReference type="Google" id="ProtNLM"/>
    </source>
</evidence>
<dbReference type="Gene3D" id="1.20.120.520">
    <property type="entry name" value="nmb1532 protein domain like"/>
    <property type="match status" value="1"/>
</dbReference>
<dbReference type="EMBL" id="JAJTWU010000005">
    <property type="protein sequence ID" value="MCE4555639.1"/>
    <property type="molecule type" value="Genomic_DNA"/>
</dbReference>
<evidence type="ECO:0000313" key="1">
    <source>
        <dbReference type="EMBL" id="MCE4555639.1"/>
    </source>
</evidence>
<dbReference type="Proteomes" id="UP001200741">
    <property type="component" value="Unassembled WGS sequence"/>
</dbReference>
<organism evidence="1 2">
    <name type="scientific">Pelomonas cellulosilytica</name>
    <dbReference type="NCBI Taxonomy" id="2906762"/>
    <lineage>
        <taxon>Bacteria</taxon>
        <taxon>Pseudomonadati</taxon>
        <taxon>Pseudomonadota</taxon>
        <taxon>Betaproteobacteria</taxon>
        <taxon>Burkholderiales</taxon>
        <taxon>Sphaerotilaceae</taxon>
        <taxon>Roseateles</taxon>
    </lineage>
</organism>
<accession>A0ABS8XSE2</accession>
<reference evidence="1 2" key="1">
    <citation type="submission" date="2021-12" db="EMBL/GenBank/DDBJ databases">
        <title>Genome seq of P8.</title>
        <authorList>
            <person name="Seo T."/>
        </authorList>
    </citation>
    <scope>NUCLEOTIDE SEQUENCE [LARGE SCALE GENOMIC DNA]</scope>
    <source>
        <strain evidence="1 2">P8</strain>
    </source>
</reference>
<comment type="caution">
    <text evidence="1">The sequence shown here is derived from an EMBL/GenBank/DDBJ whole genome shotgun (WGS) entry which is preliminary data.</text>
</comment>
<sequence>MTPAPRTPRHDPYRFIHKGLRAALFGTVQALGQADPADDAALAAALDGADDLLTLLLEHQRQENHWFHVAIEARRPGAAQALGDEHARSRESLTDLQDDVQHLRRAGPASRGTQLHWLYQRFCAVAAEQLVHMAREEAELNPVLWQLYSDDELRALQQQLLAASEPRLLRLLVRWMSQALAPRELAGLLALARRMAPDEAFQALMADVEALSVPARWAAVQVALADRR</sequence>
<evidence type="ECO:0000313" key="2">
    <source>
        <dbReference type="Proteomes" id="UP001200741"/>
    </source>
</evidence>
<keyword evidence="2" id="KW-1185">Reference proteome</keyword>
<proteinExistence type="predicted"/>